<dbReference type="SMART" id="SM00114">
    <property type="entry name" value="CARD"/>
    <property type="match status" value="1"/>
</dbReference>
<dbReference type="GeneTree" id="ENSGT00940000159114"/>
<dbReference type="GO" id="GO:0042981">
    <property type="term" value="P:regulation of apoptotic process"/>
    <property type="evidence" value="ECO:0007669"/>
    <property type="project" value="InterPro"/>
</dbReference>
<dbReference type="PROSITE" id="PS50209">
    <property type="entry name" value="CARD"/>
    <property type="match status" value="1"/>
</dbReference>
<dbReference type="HOGENOM" id="CLU_119795_1_0_1"/>
<dbReference type="FunFam" id="1.10.533.10:FF:000031">
    <property type="entry name" value="Caspase 1, isoform CRA_b"/>
    <property type="match status" value="1"/>
</dbReference>
<dbReference type="Ensembl" id="ENSMMUT00000013766.4">
    <property type="protein sequence ID" value="ENSMMUP00000012900.4"/>
    <property type="gene ID" value="ENSMMUG00000009852.4"/>
</dbReference>
<dbReference type="InterPro" id="IPR002398">
    <property type="entry name" value="Pept_C14"/>
</dbReference>
<dbReference type="PaxDb" id="9544-ENSMMUP00000012895"/>
<evidence type="ECO:0000313" key="2">
    <source>
        <dbReference type="Ensembl" id="ENSMMUP00000012900.4"/>
    </source>
</evidence>
<reference evidence="2" key="2">
    <citation type="submission" date="2019-01" db="EMBL/GenBank/DDBJ databases">
        <authorList>
            <person name="Graves T."/>
            <person name="Eichler E.E."/>
            <person name="Wilson R.K."/>
        </authorList>
    </citation>
    <scope>NUCLEOTIDE SEQUENCE [LARGE SCALE GENOMIC DNA]</scope>
    <source>
        <strain evidence="2">17573</strain>
    </source>
</reference>
<dbReference type="GO" id="GO:0006508">
    <property type="term" value="P:proteolysis"/>
    <property type="evidence" value="ECO:0007669"/>
    <property type="project" value="InterPro"/>
</dbReference>
<dbReference type="Pfam" id="PF00619">
    <property type="entry name" value="CARD"/>
    <property type="match status" value="1"/>
</dbReference>
<dbReference type="SMR" id="F6YZU2"/>
<reference evidence="2" key="4">
    <citation type="submission" date="2025-09" db="UniProtKB">
        <authorList>
            <consortium name="Ensembl"/>
        </authorList>
    </citation>
    <scope>IDENTIFICATION</scope>
    <source>
        <strain evidence="2">17573</strain>
    </source>
</reference>
<gene>
    <name evidence="2" type="primary">LOC706971</name>
</gene>
<reference evidence="3" key="1">
    <citation type="journal article" date="2007" name="Science">
        <title>Evolutionary and biomedical insights from the rhesus macaque genome.</title>
        <authorList>
            <person name="Gibbs R.A."/>
            <person name="Rogers J."/>
            <person name="Katze M.G."/>
            <person name="Bumgarner R."/>
            <person name="Weinstock G.M."/>
            <person name="Mardis E.R."/>
            <person name="Remington K.A."/>
            <person name="Strausberg R.L."/>
            <person name="Venter J.C."/>
            <person name="Wilson R.K."/>
            <person name="Batzer M.A."/>
            <person name="Bustamante C.D."/>
            <person name="Eichler E.E."/>
            <person name="Hahn M.W."/>
            <person name="Hardison R.C."/>
            <person name="Makova K.D."/>
            <person name="Miller W."/>
            <person name="Milosavljevic A."/>
            <person name="Palermo R.E."/>
            <person name="Siepel A."/>
            <person name="Sikela J.M."/>
            <person name="Attaway T."/>
            <person name="Bell S."/>
            <person name="Bernard K.E."/>
            <person name="Buhay C.J."/>
            <person name="Chandrabose M.N."/>
            <person name="Dao M."/>
            <person name="Davis C."/>
            <person name="Delehaunty K.D."/>
            <person name="Ding Y."/>
            <person name="Dinh H.H."/>
            <person name="Dugan-Rocha S."/>
            <person name="Fulton L.A."/>
            <person name="Gabisi R.A."/>
            <person name="Garner T.T."/>
            <person name="Godfrey J."/>
            <person name="Hawes A.C."/>
            <person name="Hernandez J."/>
            <person name="Hines S."/>
            <person name="Holder M."/>
            <person name="Hume J."/>
            <person name="Jhangiani S.N."/>
            <person name="Joshi V."/>
            <person name="Khan Z.M."/>
            <person name="Kirkness E.F."/>
            <person name="Cree A."/>
            <person name="Fowler R.G."/>
            <person name="Lee S."/>
            <person name="Lewis L.R."/>
            <person name="Li Z."/>
            <person name="Liu Y.-S."/>
            <person name="Moore S.M."/>
            <person name="Muzny D."/>
            <person name="Nazareth L.V."/>
            <person name="Ngo D.N."/>
            <person name="Okwuonu G.O."/>
            <person name="Pai G."/>
            <person name="Parker D."/>
            <person name="Paul H.A."/>
            <person name="Pfannkoch C."/>
            <person name="Pohl C.S."/>
            <person name="Rogers Y.-H.C."/>
            <person name="Ruiz S.J."/>
            <person name="Sabo A."/>
            <person name="Santibanez J."/>
            <person name="Schneider B.W."/>
            <person name="Smith S.M."/>
            <person name="Sodergren E."/>
            <person name="Svatek A.F."/>
            <person name="Utterback T.R."/>
            <person name="Vattathil S."/>
            <person name="Warren W."/>
            <person name="White C.S."/>
            <person name="Chinwalla A.T."/>
            <person name="Feng Y."/>
            <person name="Halpern A.L."/>
            <person name="Hillier L.W."/>
            <person name="Huang X."/>
            <person name="Minx P."/>
            <person name="Nelson J.O."/>
            <person name="Pepin K.H."/>
            <person name="Qin X."/>
            <person name="Sutton G.G."/>
            <person name="Venter E."/>
            <person name="Walenz B.P."/>
            <person name="Wallis J.W."/>
            <person name="Worley K.C."/>
            <person name="Yang S.-P."/>
            <person name="Jones S.M."/>
            <person name="Marra M.A."/>
            <person name="Rocchi M."/>
            <person name="Schein J.E."/>
            <person name="Baertsch R."/>
            <person name="Clarke L."/>
            <person name="Csuros M."/>
            <person name="Glasscock J."/>
            <person name="Harris R.A."/>
            <person name="Havlak P."/>
            <person name="Jackson A.R."/>
            <person name="Jiang H."/>
            <person name="Liu Y."/>
            <person name="Messina D.N."/>
            <person name="Shen Y."/>
            <person name="Song H.X.-Z."/>
            <person name="Wylie T."/>
            <person name="Zhang L."/>
            <person name="Birney E."/>
            <person name="Han K."/>
            <person name="Konkel M.K."/>
            <person name="Lee J."/>
            <person name="Smit A.F.A."/>
            <person name="Ullmer B."/>
            <person name="Wang H."/>
            <person name="Xing J."/>
            <person name="Burhans R."/>
            <person name="Cheng Z."/>
            <person name="Karro J.E."/>
            <person name="Ma J."/>
            <person name="Raney B."/>
            <person name="She X."/>
            <person name="Cox M.J."/>
            <person name="Demuth J.P."/>
            <person name="Dumas L.J."/>
            <person name="Han S.-G."/>
            <person name="Hopkins J."/>
            <person name="Karimpour-Fard A."/>
            <person name="Kim Y.H."/>
            <person name="Pollack J.R."/>
            <person name="Vinar T."/>
            <person name="Addo-Quaye C."/>
            <person name="Degenhardt J."/>
            <person name="Denby A."/>
            <person name="Hubisz M.J."/>
            <person name="Indap A."/>
            <person name="Kosiol C."/>
            <person name="Lahn B.T."/>
            <person name="Lawson H.A."/>
            <person name="Marklein A."/>
            <person name="Nielsen R."/>
            <person name="Vallender E.J."/>
            <person name="Clark A.G."/>
            <person name="Ferguson B."/>
            <person name="Hernandez R.D."/>
            <person name="Hirani K."/>
            <person name="Kehrer-Sawatzki H."/>
            <person name="Kolb J."/>
            <person name="Patil S."/>
            <person name="Pu L.-L."/>
            <person name="Ren Y."/>
            <person name="Smith D.G."/>
            <person name="Wheeler D.A."/>
            <person name="Schenck I."/>
            <person name="Ball E.V."/>
            <person name="Chen R."/>
            <person name="Cooper D.N."/>
            <person name="Giardine B."/>
            <person name="Hsu F."/>
            <person name="Kent W.J."/>
            <person name="Lesk A."/>
            <person name="Nelson D.L."/>
            <person name="O'brien W.E."/>
            <person name="Pruefer K."/>
            <person name="Stenson P.D."/>
            <person name="Wallace J.C."/>
            <person name="Ke H."/>
            <person name="Liu X.-M."/>
            <person name="Wang P."/>
            <person name="Xiang A.P."/>
            <person name="Yang F."/>
            <person name="Barber G.P."/>
            <person name="Haussler D."/>
            <person name="Karolchik D."/>
            <person name="Kern A.D."/>
            <person name="Kuhn R.M."/>
            <person name="Smith K.E."/>
            <person name="Zwieg A.S."/>
        </authorList>
    </citation>
    <scope>NUCLEOTIDE SEQUENCE [LARGE SCALE GENOMIC DNA]</scope>
    <source>
        <strain evidence="3">17573</strain>
    </source>
</reference>
<dbReference type="Bgee" id="ENSMMUG00000009852">
    <property type="expression patterns" value="Expressed in spleen and 22 other cell types or tissues"/>
</dbReference>
<feature type="domain" description="CARD" evidence="1">
    <location>
        <begin position="1"/>
        <end position="91"/>
    </location>
</feature>
<dbReference type="CDD" id="cd08325">
    <property type="entry name" value="CARD_CASP1-like"/>
    <property type="match status" value="1"/>
</dbReference>
<accession>F6YZU2</accession>
<dbReference type="PANTHER" id="PTHR47901">
    <property type="entry name" value="CASPASE RECRUITMENT DOMAIN-CONTAINING PROTEIN 18"/>
    <property type="match status" value="1"/>
</dbReference>
<protein>
    <recommendedName>
        <fullName evidence="1">CARD domain-containing protein</fullName>
    </recommendedName>
</protein>
<dbReference type="Proteomes" id="UP000006718">
    <property type="component" value="Chromosome 14"/>
</dbReference>
<dbReference type="Gene3D" id="1.10.533.10">
    <property type="entry name" value="Death Domain, Fas"/>
    <property type="match status" value="1"/>
</dbReference>
<dbReference type="SUPFAM" id="SSF47986">
    <property type="entry name" value="DEATH domain"/>
    <property type="match status" value="1"/>
</dbReference>
<reference evidence="2" key="3">
    <citation type="submission" date="2025-08" db="UniProtKB">
        <authorList>
            <consortium name="Ensembl"/>
        </authorList>
    </citation>
    <scope>IDENTIFICATION</scope>
    <source>
        <strain evidence="2">17573</strain>
    </source>
</reference>
<dbReference type="PANTHER" id="PTHR47901:SF3">
    <property type="entry name" value="CASPASE-1"/>
    <property type="match status" value="1"/>
</dbReference>
<name>F6YZU2_MACMU</name>
<dbReference type="GO" id="GO:0032991">
    <property type="term" value="C:protein-containing complex"/>
    <property type="evidence" value="ECO:0007669"/>
    <property type="project" value="UniProtKB-ARBA"/>
</dbReference>
<dbReference type="InterPro" id="IPR001315">
    <property type="entry name" value="CARD"/>
</dbReference>
<dbReference type="VEuPathDB" id="HostDB:ENSMMUG00000009852"/>
<dbReference type="ExpressionAtlas" id="F6YZU2">
    <property type="expression patterns" value="baseline"/>
</dbReference>
<dbReference type="GO" id="GO:0032651">
    <property type="term" value="P:regulation of interleukin-1 beta production"/>
    <property type="evidence" value="ECO:0007669"/>
    <property type="project" value="UniProtKB-ARBA"/>
</dbReference>
<sequence>MADKVLKEKRKLLIRSMGEGTINGLLDELLETRVLNQEEMEKVKCENAMVMDKARALLDSVIRKGAPACHICITYICEEDSHLAGTLGLSAGPTSGNHLTTQDSQVVLPSFLGNAVFKERALFEPHLP</sequence>
<organism evidence="2 3">
    <name type="scientific">Macaca mulatta</name>
    <name type="common">Rhesus macaque</name>
    <dbReference type="NCBI Taxonomy" id="9544"/>
    <lineage>
        <taxon>Eukaryota</taxon>
        <taxon>Metazoa</taxon>
        <taxon>Chordata</taxon>
        <taxon>Craniata</taxon>
        <taxon>Vertebrata</taxon>
        <taxon>Euteleostomi</taxon>
        <taxon>Mammalia</taxon>
        <taxon>Eutheria</taxon>
        <taxon>Euarchontoglires</taxon>
        <taxon>Primates</taxon>
        <taxon>Haplorrhini</taxon>
        <taxon>Catarrhini</taxon>
        <taxon>Cercopithecidae</taxon>
        <taxon>Cercopithecinae</taxon>
        <taxon>Macaca</taxon>
    </lineage>
</organism>
<dbReference type="GO" id="GO:0004197">
    <property type="term" value="F:cysteine-type endopeptidase activity"/>
    <property type="evidence" value="ECO:0007669"/>
    <property type="project" value="InterPro"/>
</dbReference>
<proteinExistence type="predicted"/>
<evidence type="ECO:0000313" key="3">
    <source>
        <dbReference type="Proteomes" id="UP000006718"/>
    </source>
</evidence>
<dbReference type="InterPro" id="IPR011029">
    <property type="entry name" value="DEATH-like_dom_sf"/>
</dbReference>
<keyword evidence="3" id="KW-1185">Reference proteome</keyword>
<dbReference type="AlphaFoldDB" id="F6YZU2"/>
<evidence type="ECO:0000259" key="1">
    <source>
        <dbReference type="PROSITE" id="PS50209"/>
    </source>
</evidence>